<protein>
    <submittedName>
        <fullName evidence="1">Amino acid adenylation</fullName>
    </submittedName>
</protein>
<dbReference type="InterPro" id="IPR045851">
    <property type="entry name" value="AMP-bd_C_sf"/>
</dbReference>
<dbReference type="EMBL" id="AEAH01003521">
    <property type="protein sequence ID" value="EGH35352.1"/>
    <property type="molecule type" value="Genomic_DNA"/>
</dbReference>
<dbReference type="AlphaFoldDB" id="F3FYR0"/>
<evidence type="ECO:0000313" key="1">
    <source>
        <dbReference type="EMBL" id="EGH35352.1"/>
    </source>
</evidence>
<proteinExistence type="predicted"/>
<reference evidence="1 2" key="1">
    <citation type="journal article" date="2011" name="PLoS Pathog.">
        <title>Dynamic evolution of pathogenicity revealed by sequencing and comparative genomics of 19 Pseudomonas syringae isolates.</title>
        <authorList>
            <person name="Baltrus D.A."/>
            <person name="Nishimura M.T."/>
            <person name="Romanchuk A."/>
            <person name="Chang J.H."/>
            <person name="Mukhtar M.S."/>
            <person name="Cherkis K."/>
            <person name="Roach J."/>
            <person name="Grant S.R."/>
            <person name="Jones C.D."/>
            <person name="Dangl J.L."/>
        </authorList>
    </citation>
    <scope>NUCLEOTIDE SEQUENCE [LARGE SCALE GENOMIC DNA]</scope>
    <source>
        <strain evidence="2">M301072PT</strain>
    </source>
</reference>
<dbReference type="Gene3D" id="3.30.300.30">
    <property type="match status" value="1"/>
</dbReference>
<accession>F3FYR0</accession>
<organism evidence="1 2">
    <name type="scientific">Pseudomonas syringae pv. japonica str. M301072</name>
    <dbReference type="NCBI Taxonomy" id="629262"/>
    <lineage>
        <taxon>Bacteria</taxon>
        <taxon>Pseudomonadati</taxon>
        <taxon>Pseudomonadota</taxon>
        <taxon>Gammaproteobacteria</taxon>
        <taxon>Pseudomonadales</taxon>
        <taxon>Pseudomonadaceae</taxon>
        <taxon>Pseudomonas</taxon>
        <taxon>Pseudomonas syringae</taxon>
    </lineage>
</organism>
<dbReference type="SUPFAM" id="SSF56801">
    <property type="entry name" value="Acetyl-CoA synthetase-like"/>
    <property type="match status" value="1"/>
</dbReference>
<dbReference type="Proteomes" id="UP000004471">
    <property type="component" value="Unassembled WGS sequence"/>
</dbReference>
<feature type="non-terminal residue" evidence="1">
    <location>
        <position position="49"/>
    </location>
</feature>
<sequence length="49" mass="5283">GMRIELGEIESVLATLEGVKDAVVLVRDLHLLAWFTETVTVDTDTLAAA</sequence>
<evidence type="ECO:0000313" key="2">
    <source>
        <dbReference type="Proteomes" id="UP000004471"/>
    </source>
</evidence>
<comment type="caution">
    <text evidence="1">The sequence shown here is derived from an EMBL/GenBank/DDBJ whole genome shotgun (WGS) entry which is preliminary data.</text>
</comment>
<name>F3FYR0_PSESX</name>
<gene>
    <name evidence="1" type="ORF">PSYJA_42638</name>
</gene>
<feature type="non-terminal residue" evidence="1">
    <location>
        <position position="1"/>
    </location>
</feature>